<proteinExistence type="predicted"/>
<dbReference type="EMBL" id="GBXM01004337">
    <property type="protein sequence ID" value="JAI04241.1"/>
    <property type="molecule type" value="Transcribed_RNA"/>
</dbReference>
<evidence type="ECO:0000313" key="1">
    <source>
        <dbReference type="EMBL" id="JAI04241.1"/>
    </source>
</evidence>
<reference evidence="1" key="1">
    <citation type="submission" date="2014-11" db="EMBL/GenBank/DDBJ databases">
        <authorList>
            <person name="Amaro Gonzalez C."/>
        </authorList>
    </citation>
    <scope>NUCLEOTIDE SEQUENCE</scope>
</reference>
<sequence length="34" mass="4071">MSEDSKLEHEMLQPFEVGVTPLLHHQRLLIWKMP</sequence>
<dbReference type="AlphaFoldDB" id="A0A0E9XQY8"/>
<organism evidence="1">
    <name type="scientific">Anguilla anguilla</name>
    <name type="common">European freshwater eel</name>
    <name type="synonym">Muraena anguilla</name>
    <dbReference type="NCBI Taxonomy" id="7936"/>
    <lineage>
        <taxon>Eukaryota</taxon>
        <taxon>Metazoa</taxon>
        <taxon>Chordata</taxon>
        <taxon>Craniata</taxon>
        <taxon>Vertebrata</taxon>
        <taxon>Euteleostomi</taxon>
        <taxon>Actinopterygii</taxon>
        <taxon>Neopterygii</taxon>
        <taxon>Teleostei</taxon>
        <taxon>Anguilliformes</taxon>
        <taxon>Anguillidae</taxon>
        <taxon>Anguilla</taxon>
    </lineage>
</organism>
<reference evidence="1" key="2">
    <citation type="journal article" date="2015" name="Fish Shellfish Immunol.">
        <title>Early steps in the European eel (Anguilla anguilla)-Vibrio vulnificus interaction in the gills: Role of the RtxA13 toxin.</title>
        <authorList>
            <person name="Callol A."/>
            <person name="Pajuelo D."/>
            <person name="Ebbesson L."/>
            <person name="Teles M."/>
            <person name="MacKenzie S."/>
            <person name="Amaro C."/>
        </authorList>
    </citation>
    <scope>NUCLEOTIDE SEQUENCE</scope>
</reference>
<accession>A0A0E9XQY8</accession>
<protein>
    <submittedName>
        <fullName evidence="1">Uncharacterized protein</fullName>
    </submittedName>
</protein>
<name>A0A0E9XQY8_ANGAN</name>